<evidence type="ECO:0000256" key="2">
    <source>
        <dbReference type="ARBA" id="ARBA00034247"/>
    </source>
</evidence>
<evidence type="ECO:0000256" key="1">
    <source>
        <dbReference type="ARBA" id="ARBA00012528"/>
    </source>
</evidence>
<dbReference type="InterPro" id="IPR043128">
    <property type="entry name" value="Rev_trsase/Diguanyl_cyclase"/>
</dbReference>
<evidence type="ECO:0000313" key="6">
    <source>
        <dbReference type="Proteomes" id="UP000094412"/>
    </source>
</evidence>
<evidence type="ECO:0000259" key="4">
    <source>
        <dbReference type="PROSITE" id="PS50887"/>
    </source>
</evidence>
<accession>A0A1C2DEZ0</accession>
<feature type="transmembrane region" description="Helical" evidence="3">
    <location>
        <begin position="6"/>
        <end position="25"/>
    </location>
</feature>
<keyword evidence="3" id="KW-0812">Transmembrane</keyword>
<dbReference type="Gene3D" id="3.30.70.270">
    <property type="match status" value="1"/>
</dbReference>
<dbReference type="AlphaFoldDB" id="A0A1C2DEZ0"/>
<dbReference type="GO" id="GO:0052621">
    <property type="term" value="F:diguanylate cyclase activity"/>
    <property type="evidence" value="ECO:0007669"/>
    <property type="project" value="UniProtKB-EC"/>
</dbReference>
<feature type="transmembrane region" description="Helical" evidence="3">
    <location>
        <begin position="183"/>
        <end position="208"/>
    </location>
</feature>
<keyword evidence="3" id="KW-0472">Membrane</keyword>
<proteinExistence type="predicted"/>
<sequence length="384" mass="42065">MSYEGVVALLNPAMSAIYCASLVVLWRHQRHLTYIVIFALSYAIRGLCFGVLYFAFTQEALVLRLVANSFVLLAMMLLYVALSRRDKQRPRYGILFAIGAMSLAALYFYMFVEPNLPARAFILNWGLAAVCLLMLGDVGRRPRRTPVEQLFFGLVALACLGFLLRPFTFHIPGIAADEIEATYWLIVSISDALICATLGVGIFAIIAVDIMDGMKTEAQTDALSGLLNRRGFDARAHDALARQPADARAALILSDLDNFKAINDRFGHSGGDRIIQTFSRILKEKAPDDAIIARHGGEEFVVLLPSGQAANAHNFAETVRSIFKEGTLNMLSGEFSPTASFGIAVASEGENLSGLMIRADRALYQAKSEGRDCVRESRPGGTTR</sequence>
<dbReference type="EMBL" id="MDEO01000036">
    <property type="protein sequence ID" value="OCX13334.1"/>
    <property type="molecule type" value="Genomic_DNA"/>
</dbReference>
<dbReference type="InterPro" id="IPR000160">
    <property type="entry name" value="GGDEF_dom"/>
</dbReference>
<dbReference type="PANTHER" id="PTHR45138">
    <property type="entry name" value="REGULATORY COMPONENTS OF SENSORY TRANSDUCTION SYSTEM"/>
    <property type="match status" value="1"/>
</dbReference>
<dbReference type="CDD" id="cd01949">
    <property type="entry name" value="GGDEF"/>
    <property type="match status" value="1"/>
</dbReference>
<comment type="catalytic activity">
    <reaction evidence="2">
        <text>2 GTP = 3',3'-c-di-GMP + 2 diphosphate</text>
        <dbReference type="Rhea" id="RHEA:24898"/>
        <dbReference type="ChEBI" id="CHEBI:33019"/>
        <dbReference type="ChEBI" id="CHEBI:37565"/>
        <dbReference type="ChEBI" id="CHEBI:58805"/>
        <dbReference type="EC" id="2.7.7.65"/>
    </reaction>
</comment>
<protein>
    <recommendedName>
        <fullName evidence="1">diguanylate cyclase</fullName>
        <ecNumber evidence="1">2.7.7.65</ecNumber>
    </recommendedName>
</protein>
<feature type="transmembrane region" description="Helical" evidence="3">
    <location>
        <begin position="150"/>
        <end position="171"/>
    </location>
</feature>
<gene>
    <name evidence="5" type="ORF">QV13_27940</name>
</gene>
<reference evidence="5 6" key="1">
    <citation type="submission" date="2016-08" db="EMBL/GenBank/DDBJ databases">
        <title>Whole genome sequence of Mesorhizobium sp. strain UASWS1009 isolated from industrial sewage.</title>
        <authorList>
            <person name="Crovadore J."/>
            <person name="Calmin G."/>
            <person name="Chablais R."/>
            <person name="Cochard B."/>
            <person name="Lefort F."/>
        </authorList>
    </citation>
    <scope>NUCLEOTIDE SEQUENCE [LARGE SCALE GENOMIC DNA]</scope>
    <source>
        <strain evidence="5 6">UASWS1009</strain>
    </source>
</reference>
<dbReference type="SUPFAM" id="SSF55073">
    <property type="entry name" value="Nucleotide cyclase"/>
    <property type="match status" value="1"/>
</dbReference>
<evidence type="ECO:0000256" key="3">
    <source>
        <dbReference type="SAM" id="Phobius"/>
    </source>
</evidence>
<dbReference type="RefSeq" id="WP_024923010.1">
    <property type="nucleotide sequence ID" value="NZ_MDEO01000036.1"/>
</dbReference>
<dbReference type="SMART" id="SM00267">
    <property type="entry name" value="GGDEF"/>
    <property type="match status" value="1"/>
</dbReference>
<name>A0A1C2DEZ0_9HYPH</name>
<keyword evidence="6" id="KW-1185">Reference proteome</keyword>
<feature type="transmembrane region" description="Helical" evidence="3">
    <location>
        <begin position="118"/>
        <end position="138"/>
    </location>
</feature>
<dbReference type="Pfam" id="PF00990">
    <property type="entry name" value="GGDEF"/>
    <property type="match status" value="1"/>
</dbReference>
<dbReference type="NCBIfam" id="TIGR00254">
    <property type="entry name" value="GGDEF"/>
    <property type="match status" value="1"/>
</dbReference>
<feature type="transmembrane region" description="Helical" evidence="3">
    <location>
        <begin position="62"/>
        <end position="82"/>
    </location>
</feature>
<feature type="domain" description="GGDEF" evidence="4">
    <location>
        <begin position="247"/>
        <end position="379"/>
    </location>
</feature>
<evidence type="ECO:0000313" key="5">
    <source>
        <dbReference type="EMBL" id="OCX13334.1"/>
    </source>
</evidence>
<dbReference type="PROSITE" id="PS50887">
    <property type="entry name" value="GGDEF"/>
    <property type="match status" value="1"/>
</dbReference>
<dbReference type="STRING" id="1566387.QV13_27940"/>
<organism evidence="5 6">
    <name type="scientific">Mesorhizobium hungaricum</name>
    <dbReference type="NCBI Taxonomy" id="1566387"/>
    <lineage>
        <taxon>Bacteria</taxon>
        <taxon>Pseudomonadati</taxon>
        <taxon>Pseudomonadota</taxon>
        <taxon>Alphaproteobacteria</taxon>
        <taxon>Hyphomicrobiales</taxon>
        <taxon>Phyllobacteriaceae</taxon>
        <taxon>Mesorhizobium</taxon>
    </lineage>
</organism>
<dbReference type="OrthoDB" id="9812260at2"/>
<dbReference type="EC" id="2.7.7.65" evidence="1"/>
<keyword evidence="3" id="KW-1133">Transmembrane helix</keyword>
<dbReference type="Proteomes" id="UP000094412">
    <property type="component" value="Unassembled WGS sequence"/>
</dbReference>
<feature type="transmembrane region" description="Helical" evidence="3">
    <location>
        <begin position="94"/>
        <end position="112"/>
    </location>
</feature>
<dbReference type="InterPro" id="IPR029787">
    <property type="entry name" value="Nucleotide_cyclase"/>
</dbReference>
<feature type="transmembrane region" description="Helical" evidence="3">
    <location>
        <begin position="32"/>
        <end position="56"/>
    </location>
</feature>
<dbReference type="InterPro" id="IPR050469">
    <property type="entry name" value="Diguanylate_Cyclase"/>
</dbReference>
<dbReference type="FunFam" id="3.30.70.270:FF:000001">
    <property type="entry name" value="Diguanylate cyclase domain protein"/>
    <property type="match status" value="1"/>
</dbReference>
<comment type="caution">
    <text evidence="5">The sequence shown here is derived from an EMBL/GenBank/DDBJ whole genome shotgun (WGS) entry which is preliminary data.</text>
</comment>
<dbReference type="PANTHER" id="PTHR45138:SF9">
    <property type="entry name" value="DIGUANYLATE CYCLASE DGCM-RELATED"/>
    <property type="match status" value="1"/>
</dbReference>